<feature type="region of interest" description="Disordered" evidence="1">
    <location>
        <begin position="70"/>
        <end position="94"/>
    </location>
</feature>
<dbReference type="RefSeq" id="WP_184573102.1">
    <property type="nucleotide sequence ID" value="NZ_JACHJL010000008.1"/>
</dbReference>
<name>A0A7W9QAF2_9ACTN</name>
<evidence type="ECO:0000313" key="3">
    <source>
        <dbReference type="Proteomes" id="UP000588098"/>
    </source>
</evidence>
<feature type="compositionally biased region" description="Basic and acidic residues" evidence="1">
    <location>
        <begin position="83"/>
        <end position="94"/>
    </location>
</feature>
<comment type="caution">
    <text evidence="2">The sequence shown here is derived from an EMBL/GenBank/DDBJ whole genome shotgun (WGS) entry which is preliminary data.</text>
</comment>
<dbReference type="AlphaFoldDB" id="A0A7W9QAF2"/>
<evidence type="ECO:0000256" key="1">
    <source>
        <dbReference type="SAM" id="MobiDB-lite"/>
    </source>
</evidence>
<sequence>MSLRSRPGSVPMPLSPETIQRLTAAAETNPALKLLIALVGIHALYPHQARALPLTAIDFTRGRLTLGDIDHPPRRLHPAGPAGRRDYIHLRHQR</sequence>
<protein>
    <recommendedName>
        <fullName evidence="4">Integrase</fullName>
    </recommendedName>
</protein>
<dbReference type="Proteomes" id="UP000588098">
    <property type="component" value="Unassembled WGS sequence"/>
</dbReference>
<dbReference type="EMBL" id="JACHJL010000008">
    <property type="protein sequence ID" value="MBB5936529.1"/>
    <property type="molecule type" value="Genomic_DNA"/>
</dbReference>
<keyword evidence="3" id="KW-1185">Reference proteome</keyword>
<accession>A0A7W9QAF2</accession>
<gene>
    <name evidence="2" type="ORF">FHS42_003604</name>
</gene>
<proteinExistence type="predicted"/>
<reference evidence="2 3" key="1">
    <citation type="submission" date="2020-08" db="EMBL/GenBank/DDBJ databases">
        <title>Genomic Encyclopedia of Type Strains, Phase III (KMG-III): the genomes of soil and plant-associated and newly described type strains.</title>
        <authorList>
            <person name="Whitman W."/>
        </authorList>
    </citation>
    <scope>NUCLEOTIDE SEQUENCE [LARGE SCALE GENOMIC DNA]</scope>
    <source>
        <strain evidence="2 3">CECT 8305</strain>
    </source>
</reference>
<organism evidence="2 3">
    <name type="scientific">Streptomyces zagrosensis</name>
    <dbReference type="NCBI Taxonomy" id="1042984"/>
    <lineage>
        <taxon>Bacteria</taxon>
        <taxon>Bacillati</taxon>
        <taxon>Actinomycetota</taxon>
        <taxon>Actinomycetes</taxon>
        <taxon>Kitasatosporales</taxon>
        <taxon>Streptomycetaceae</taxon>
        <taxon>Streptomyces</taxon>
    </lineage>
</organism>
<evidence type="ECO:0008006" key="4">
    <source>
        <dbReference type="Google" id="ProtNLM"/>
    </source>
</evidence>
<evidence type="ECO:0000313" key="2">
    <source>
        <dbReference type="EMBL" id="MBB5936529.1"/>
    </source>
</evidence>